<keyword evidence="5" id="KW-1185">Reference proteome</keyword>
<name>A0ABY1MVR6_9ACTN</name>
<evidence type="ECO:0000259" key="3">
    <source>
        <dbReference type="Pfam" id="PF07510"/>
    </source>
</evidence>
<proteinExistence type="predicted"/>
<feature type="domain" description="GmrSD restriction endonucleases C-terminal" evidence="3">
    <location>
        <begin position="422"/>
        <end position="568"/>
    </location>
</feature>
<gene>
    <name evidence="4" type="ORF">SAMN06265174_10133</name>
</gene>
<dbReference type="PANTHER" id="PTHR35149">
    <property type="entry name" value="SLL5132 PROTEIN"/>
    <property type="match status" value="1"/>
</dbReference>
<evidence type="ECO:0000256" key="1">
    <source>
        <dbReference type="SAM" id="MobiDB-lite"/>
    </source>
</evidence>
<evidence type="ECO:0000313" key="4">
    <source>
        <dbReference type="EMBL" id="SMO32482.1"/>
    </source>
</evidence>
<reference evidence="4 5" key="1">
    <citation type="submission" date="2017-05" db="EMBL/GenBank/DDBJ databases">
        <authorList>
            <person name="Varghese N."/>
            <person name="Submissions S."/>
        </authorList>
    </citation>
    <scope>NUCLEOTIDE SEQUENCE [LARGE SCALE GENOMIC DNA]</scope>
    <source>
        <strain evidence="4 5">DSM 45139</strain>
    </source>
</reference>
<accession>A0ABY1MVR6</accession>
<feature type="region of interest" description="Disordered" evidence="1">
    <location>
        <begin position="574"/>
        <end position="605"/>
    </location>
</feature>
<dbReference type="Pfam" id="PF03235">
    <property type="entry name" value="GmrSD_N"/>
    <property type="match status" value="1"/>
</dbReference>
<evidence type="ECO:0000313" key="5">
    <source>
        <dbReference type="Proteomes" id="UP000315460"/>
    </source>
</evidence>
<sequence length="605" mass="68735">MTDRAKHYTGTLVLKELDDEVVTDSGDTLVTCEIVDGQQRLTTCLLLLEELRGVLSRIDDELASERAQNLEKNYGRLIVGGIPRARLQLGADLNHYWLNVILGGEQQIKQSLTEGERRLRDAQQYFRDQLNNLVKDRDVADSLQVLQRLQTRLTNGLRFLIYEIEPGSHAGEIFETLNDRGRELTDLEKIKNYLLFLANSASGSARKALADEINRAWSSSYDLLARSSANEDTLLRSHWLCVYQPMAKYWQGSASVKERFAREKYIPGTARLTSREDGVDDPSAGQRLVEDVTSYVRSLEQCAMFTSEFNSREAGYQAFSDENDAVAARLSASRLRRTGVTAAFRPLIFAARLRYPRDGAFYVELLDACERYAARVFVIGQRRSNSGQARLYRLAHDLYCRALGPAEILKEISRLTWHYADDEVVRSGLSSSQNWYWRSGHKYFLYEYELSLASRIDDVPPFETFSQGAKKGRTTEHILPQSPKWDSGDWSAFTEGQHAELVHGIGNLVLTDDNSTYGNHSFSRKKGAFDAVKPCYATSRLAQERELSQLAAWTPDEIEDRRKRLTAWALERWNVDPLNDAPDEDPDSEETEAPEGLLPEDSIEE</sequence>
<dbReference type="EMBL" id="FXTG01000001">
    <property type="protein sequence ID" value="SMO32482.1"/>
    <property type="molecule type" value="Genomic_DNA"/>
</dbReference>
<feature type="domain" description="GmrSD restriction endonucleases N-terminal" evidence="2">
    <location>
        <begin position="6"/>
        <end position="195"/>
    </location>
</feature>
<dbReference type="InterPro" id="IPR011089">
    <property type="entry name" value="GmrSD_C"/>
</dbReference>
<protein>
    <recommendedName>
        <fullName evidence="6">DUF262 domain-containing protein</fullName>
    </recommendedName>
</protein>
<dbReference type="PANTHER" id="PTHR35149:SF1">
    <property type="entry name" value="DUF5655 DOMAIN-CONTAINING PROTEIN"/>
    <property type="match status" value="1"/>
</dbReference>
<comment type="caution">
    <text evidence="4">The sequence shown here is derived from an EMBL/GenBank/DDBJ whole genome shotgun (WGS) entry which is preliminary data.</text>
</comment>
<dbReference type="InterPro" id="IPR004919">
    <property type="entry name" value="GmrSD_N"/>
</dbReference>
<evidence type="ECO:0000259" key="2">
    <source>
        <dbReference type="Pfam" id="PF03235"/>
    </source>
</evidence>
<organism evidence="4 5">
    <name type="scientific">Dietzia kunjamensis subsp. schimae</name>
    <dbReference type="NCBI Taxonomy" id="498198"/>
    <lineage>
        <taxon>Bacteria</taxon>
        <taxon>Bacillati</taxon>
        <taxon>Actinomycetota</taxon>
        <taxon>Actinomycetes</taxon>
        <taxon>Mycobacteriales</taxon>
        <taxon>Dietziaceae</taxon>
        <taxon>Dietzia</taxon>
    </lineage>
</organism>
<dbReference type="Pfam" id="PF07510">
    <property type="entry name" value="GmrSD_C"/>
    <property type="match status" value="1"/>
</dbReference>
<evidence type="ECO:0008006" key="6">
    <source>
        <dbReference type="Google" id="ProtNLM"/>
    </source>
</evidence>
<dbReference type="Proteomes" id="UP000315460">
    <property type="component" value="Unassembled WGS sequence"/>
</dbReference>
<feature type="compositionally biased region" description="Acidic residues" evidence="1">
    <location>
        <begin position="581"/>
        <end position="593"/>
    </location>
</feature>